<organism evidence="1">
    <name type="scientific">Anguilla anguilla</name>
    <name type="common">European freshwater eel</name>
    <name type="synonym">Muraena anguilla</name>
    <dbReference type="NCBI Taxonomy" id="7936"/>
    <lineage>
        <taxon>Eukaryota</taxon>
        <taxon>Metazoa</taxon>
        <taxon>Chordata</taxon>
        <taxon>Craniata</taxon>
        <taxon>Vertebrata</taxon>
        <taxon>Euteleostomi</taxon>
        <taxon>Actinopterygii</taxon>
        <taxon>Neopterygii</taxon>
        <taxon>Teleostei</taxon>
        <taxon>Anguilliformes</taxon>
        <taxon>Anguillidae</taxon>
        <taxon>Anguilla</taxon>
    </lineage>
</organism>
<sequence>MLKKHNLVGSGSFSMRHICLEKFIANQYDN</sequence>
<protein>
    <submittedName>
        <fullName evidence="1">Uncharacterized protein</fullName>
    </submittedName>
</protein>
<dbReference type="EMBL" id="GBXM01080164">
    <property type="protein sequence ID" value="JAH28413.1"/>
    <property type="molecule type" value="Transcribed_RNA"/>
</dbReference>
<proteinExistence type="predicted"/>
<accession>A0A0E9SN67</accession>
<name>A0A0E9SN67_ANGAN</name>
<dbReference type="AlphaFoldDB" id="A0A0E9SN67"/>
<reference evidence="1" key="1">
    <citation type="submission" date="2014-11" db="EMBL/GenBank/DDBJ databases">
        <authorList>
            <person name="Amaro Gonzalez C."/>
        </authorList>
    </citation>
    <scope>NUCLEOTIDE SEQUENCE</scope>
</reference>
<dbReference type="EMBL" id="GBXM01066452">
    <property type="protein sequence ID" value="JAH42125.1"/>
    <property type="molecule type" value="Transcribed_RNA"/>
</dbReference>
<reference evidence="1" key="2">
    <citation type="journal article" date="2015" name="Fish Shellfish Immunol.">
        <title>Early steps in the European eel (Anguilla anguilla)-Vibrio vulnificus interaction in the gills: Role of the RtxA13 toxin.</title>
        <authorList>
            <person name="Callol A."/>
            <person name="Pajuelo D."/>
            <person name="Ebbesson L."/>
            <person name="Teles M."/>
            <person name="MacKenzie S."/>
            <person name="Amaro C."/>
        </authorList>
    </citation>
    <scope>NUCLEOTIDE SEQUENCE</scope>
</reference>
<evidence type="ECO:0000313" key="1">
    <source>
        <dbReference type="EMBL" id="JAH42125.1"/>
    </source>
</evidence>